<evidence type="ECO:0000256" key="1">
    <source>
        <dbReference type="ARBA" id="ARBA00022737"/>
    </source>
</evidence>
<feature type="repeat" description="PPR" evidence="7">
    <location>
        <begin position="930"/>
        <end position="964"/>
    </location>
</feature>
<feature type="domain" description="NAC" evidence="9">
    <location>
        <begin position="7"/>
        <end position="157"/>
    </location>
</feature>
<dbReference type="PROSITE" id="PS51005">
    <property type="entry name" value="NAC"/>
    <property type="match status" value="1"/>
</dbReference>
<feature type="compositionally biased region" description="Polar residues" evidence="8">
    <location>
        <begin position="1424"/>
        <end position="1440"/>
    </location>
</feature>
<name>A0A6V7Q009_ANACO</name>
<dbReference type="GO" id="GO:0003677">
    <property type="term" value="F:DNA binding"/>
    <property type="evidence" value="ECO:0007669"/>
    <property type="project" value="UniProtKB-KW"/>
</dbReference>
<evidence type="ECO:0000256" key="5">
    <source>
        <dbReference type="ARBA" id="ARBA00023163"/>
    </source>
</evidence>
<feature type="repeat" description="PPR" evidence="7">
    <location>
        <begin position="825"/>
        <end position="859"/>
    </location>
</feature>
<keyword evidence="5" id="KW-0804">Transcription</keyword>
<evidence type="ECO:0000256" key="7">
    <source>
        <dbReference type="PROSITE-ProRule" id="PRU00708"/>
    </source>
</evidence>
<feature type="repeat" description="PPR" evidence="7">
    <location>
        <begin position="1186"/>
        <end position="1220"/>
    </location>
</feature>
<feature type="repeat" description="PPR" evidence="7">
    <location>
        <begin position="1000"/>
        <end position="1034"/>
    </location>
</feature>
<dbReference type="InterPro" id="IPR051240">
    <property type="entry name" value="Mito_RNA-Proc/Resp"/>
</dbReference>
<feature type="repeat" description="PPR" evidence="7">
    <location>
        <begin position="1116"/>
        <end position="1150"/>
    </location>
</feature>
<feature type="repeat" description="PPR" evidence="7">
    <location>
        <begin position="1256"/>
        <end position="1290"/>
    </location>
</feature>
<gene>
    <name evidence="10" type="ORF">CB5_LOCUS19509</name>
</gene>
<dbReference type="Gene3D" id="1.25.40.10">
    <property type="entry name" value="Tetratricopeptide repeat domain"/>
    <property type="match status" value="7"/>
</dbReference>
<feature type="repeat" description="PPR" evidence="7">
    <location>
        <begin position="544"/>
        <end position="578"/>
    </location>
</feature>
<dbReference type="GO" id="GO:0003729">
    <property type="term" value="F:mRNA binding"/>
    <property type="evidence" value="ECO:0007669"/>
    <property type="project" value="TreeGrafter"/>
</dbReference>
<feature type="repeat" description="PPR" evidence="7">
    <location>
        <begin position="474"/>
        <end position="508"/>
    </location>
</feature>
<dbReference type="Pfam" id="PF02365">
    <property type="entry name" value="NAM"/>
    <property type="match status" value="1"/>
</dbReference>
<feature type="repeat" description="PPR" evidence="7">
    <location>
        <begin position="615"/>
        <end position="649"/>
    </location>
</feature>
<feature type="repeat" description="PPR" evidence="7">
    <location>
        <begin position="685"/>
        <end position="719"/>
    </location>
</feature>
<dbReference type="PANTHER" id="PTHR47933:SF46">
    <property type="entry name" value="REPEAT-LIKE SUPERFAMILY PROTEIN, PUTATIVE ISOFORM 1-RELATED"/>
    <property type="match status" value="1"/>
</dbReference>
<evidence type="ECO:0000256" key="6">
    <source>
        <dbReference type="ARBA" id="ARBA00023242"/>
    </source>
</evidence>
<dbReference type="FunFam" id="2.170.150.80:FF:000003">
    <property type="entry name" value="NAC domain-containing protein"/>
    <property type="match status" value="1"/>
</dbReference>
<feature type="repeat" description="PPR" evidence="7">
    <location>
        <begin position="650"/>
        <end position="684"/>
    </location>
</feature>
<feature type="region of interest" description="Disordered" evidence="8">
    <location>
        <begin position="1408"/>
        <end position="1440"/>
    </location>
</feature>
<evidence type="ECO:0000256" key="2">
    <source>
        <dbReference type="ARBA" id="ARBA00022946"/>
    </source>
</evidence>
<evidence type="ECO:0000256" key="4">
    <source>
        <dbReference type="ARBA" id="ARBA00023125"/>
    </source>
</evidence>
<dbReference type="InterPro" id="IPR011990">
    <property type="entry name" value="TPR-like_helical_dom_sf"/>
</dbReference>
<dbReference type="InterPro" id="IPR002885">
    <property type="entry name" value="PPR_rpt"/>
</dbReference>
<feature type="repeat" description="PPR" evidence="7">
    <location>
        <begin position="860"/>
        <end position="894"/>
    </location>
</feature>
<organism evidence="10">
    <name type="scientific">Ananas comosus var. bracteatus</name>
    <name type="common">red pineapple</name>
    <dbReference type="NCBI Taxonomy" id="296719"/>
    <lineage>
        <taxon>Eukaryota</taxon>
        <taxon>Viridiplantae</taxon>
        <taxon>Streptophyta</taxon>
        <taxon>Embryophyta</taxon>
        <taxon>Tracheophyta</taxon>
        <taxon>Spermatophyta</taxon>
        <taxon>Magnoliopsida</taxon>
        <taxon>Liliopsida</taxon>
        <taxon>Poales</taxon>
        <taxon>Bromeliaceae</taxon>
        <taxon>Bromelioideae</taxon>
        <taxon>Ananas</taxon>
    </lineage>
</organism>
<dbReference type="Gene3D" id="2.170.150.80">
    <property type="entry name" value="NAC domain"/>
    <property type="match status" value="1"/>
</dbReference>
<dbReference type="GO" id="GO:0006355">
    <property type="term" value="P:regulation of DNA-templated transcription"/>
    <property type="evidence" value="ECO:0007669"/>
    <property type="project" value="InterPro"/>
</dbReference>
<evidence type="ECO:0000256" key="3">
    <source>
        <dbReference type="ARBA" id="ARBA00023015"/>
    </source>
</evidence>
<protein>
    <recommendedName>
        <fullName evidence="9">NAC domain-containing protein</fullName>
    </recommendedName>
</protein>
<keyword evidence="1" id="KW-0677">Repeat</keyword>
<dbReference type="SUPFAM" id="SSF81901">
    <property type="entry name" value="HCP-like"/>
    <property type="match status" value="1"/>
</dbReference>
<feature type="repeat" description="PPR" evidence="7">
    <location>
        <begin position="1151"/>
        <end position="1185"/>
    </location>
</feature>
<feature type="repeat" description="PPR" evidence="7">
    <location>
        <begin position="965"/>
        <end position="999"/>
    </location>
</feature>
<feature type="repeat" description="PPR" evidence="7">
    <location>
        <begin position="895"/>
        <end position="929"/>
    </location>
</feature>
<dbReference type="NCBIfam" id="TIGR00756">
    <property type="entry name" value="PPR"/>
    <property type="match status" value="18"/>
</dbReference>
<dbReference type="Pfam" id="PF01535">
    <property type="entry name" value="PPR"/>
    <property type="match status" value="6"/>
</dbReference>
<dbReference type="PANTHER" id="PTHR47933">
    <property type="entry name" value="PENTATRICOPEPTIDE REPEAT-CONTAINING PROTEIN 1, MITOCHONDRIAL"/>
    <property type="match status" value="1"/>
</dbReference>
<keyword evidence="2" id="KW-0809">Transit peptide</keyword>
<feature type="repeat" description="PPR" evidence="7">
    <location>
        <begin position="509"/>
        <end position="543"/>
    </location>
</feature>
<keyword evidence="4" id="KW-0238">DNA-binding</keyword>
<dbReference type="PROSITE" id="PS51375">
    <property type="entry name" value="PPR"/>
    <property type="match status" value="18"/>
</dbReference>
<feature type="repeat" description="PPR" evidence="7">
    <location>
        <begin position="790"/>
        <end position="824"/>
    </location>
</feature>
<dbReference type="EMBL" id="LR862153">
    <property type="protein sequence ID" value="CAD1836298.1"/>
    <property type="molecule type" value="Genomic_DNA"/>
</dbReference>
<reference evidence="10" key="1">
    <citation type="submission" date="2020-07" db="EMBL/GenBank/DDBJ databases">
        <authorList>
            <person name="Lin J."/>
        </authorList>
    </citation>
    <scope>NUCLEOTIDE SEQUENCE</scope>
</reference>
<dbReference type="InterPro" id="IPR036093">
    <property type="entry name" value="NAC_dom_sf"/>
</dbReference>
<dbReference type="SUPFAM" id="SSF101941">
    <property type="entry name" value="NAC domain"/>
    <property type="match status" value="1"/>
</dbReference>
<evidence type="ECO:0000313" key="10">
    <source>
        <dbReference type="EMBL" id="CAD1836298.1"/>
    </source>
</evidence>
<proteinExistence type="predicted"/>
<keyword evidence="6" id="KW-0539">Nucleus</keyword>
<evidence type="ECO:0000259" key="9">
    <source>
        <dbReference type="PROSITE" id="PS51005"/>
    </source>
</evidence>
<dbReference type="Pfam" id="PF13041">
    <property type="entry name" value="PPR_2"/>
    <property type="match status" value="7"/>
</dbReference>
<keyword evidence="3" id="KW-0805">Transcription regulation</keyword>
<evidence type="ECO:0000256" key="8">
    <source>
        <dbReference type="SAM" id="MobiDB-lite"/>
    </source>
</evidence>
<dbReference type="InterPro" id="IPR003441">
    <property type="entry name" value="NAC-dom"/>
</dbReference>
<sequence>MNTFSHVPPGFRFHPTDEELVDYYLRKKVASRKIDLDVIKDVDLYKIEPWDLQEKCKIGTEEQSEWYFFSHKDKKYPTGTRTNRATTAGFWKATGRDKPIYSKNNLVGMRKTLVFYKGRAPNGQKSDWIMHEYRLETNEYGSSSQEEGWAVCRVFKKRATATQRLSEHESPCWYNDHAPFIPDLDSPKMNRLGHQTDPSFETHLYSCRPELELNHFVPHEPFLQLPQLVSPKLMNCISHAANLQASTISSHEELIHQPSNQLHAIAICGNNGGTDQSSEHVTDWRVLDKFVASQLSHDNANKEPNYSDSANIVTRPLQSPSPLLLLLSLLSLRRTLSTSASAASPLAIADSSSHASLCVSLLRRLRRRGALSAAHAVVDRLVAAASCSVADAASALDYAASLGLSIDLPRLLRRLLASRQPLKAEALYARAHEGSLPDDPLLLDSMIICYSELGNLVSARTHLDHMIKIGSWPSKDAYNALLHAFCAESMYLEAMDLFVLMAGGGVLPPLSAYHLLIPGLCSKGFLDKARFLFDVMLGSGLSPSARLYKSLVYGFCKAKRVLEAEHVCRVMESCGLFLDRVMCTALICGYCKEGRMELALNVFKRMKEMGGTEPDVYAYNTLINGLFRLGYVDSGWNLYNEMVDSGLEPNLVTYNIMISWYCKNNRVDCALELFDVMSRRGIAPDLRCYTLLITALCKESRSVEAEQLFDKMLANGLFPDHVMFVLLSKSFPKDHETTIVRKTLQAIAKLDHNIEYSKFSKLSGGCSNVTLQREAELLLDEIVKSNVLPIDVVFNIMIIAMCAEGRIDVSYYLLDKLVGYGCEPSVYMYNIMIRCLCRENQMDDARSLISLMQSRGIAPDLATHSIMINAYSKQGEIDLALGIFNEIIEQGFEPTVAVYDSIIGCLCRMKRVKEAEFTFRRMIEAGVLPDEVIYTTILNGYSKIRRTVDACDLFDEMVERGLQPSSHAYSALINGLIKGNKIRKACYYLDRMLEEGFMPDTVFYTMLIHQFFRKGEVNLALDLVDLMIRNQIEPDLITFCALVSGISRSIFHQSRIKPLLVKKLEEARDKLFRLLPQKNGAEQKMKNKIMCRTTSEKIELALNILQELVDSELMPDLHIYNGVLNGLCRANMIEDAYDLISLMRQVGVTPNQVTYTILMTAHIRLGDTEHAIQLFNQLNSYGYCLDRFTYNTLIKGLSMAGRVSEALSLTQMMQKRGFVPNKVAYDNLIESIIPMDSSYPALYLFEDMLSHGYTPRSSNYNKLLRSLAENNKLGEAIRVFEIMLKKGKTPKQQTKRNLLELCYRQREFRIAFEIEENMPLYEDALFSHRIRKGQGICWIDLEVNVHLVLHACTMFIYSVDSRQVTVLHSRTALRNSLKQELHTIWVILCVSAIELKDNSRLSWTQSLKSSSSKEVADSCIEPFESSTKSGLSNATPTSKN</sequence>
<feature type="repeat" description="PPR" evidence="7">
    <location>
        <begin position="579"/>
        <end position="613"/>
    </location>
</feature>
<accession>A0A6V7Q009</accession>